<reference evidence="1" key="1">
    <citation type="submission" date="2023-02" db="EMBL/GenBank/DDBJ databases">
        <title>tmexCD-toprJ-like cluster.</title>
        <authorList>
            <person name="Gao X."/>
            <person name="Wang C."/>
            <person name="Liu J."/>
        </authorList>
    </citation>
    <scope>NUCLEOTIDE SEQUENCE</scope>
    <source>
        <strain evidence="1">GDW21C697WI</strain>
    </source>
</reference>
<evidence type="ECO:0000313" key="2">
    <source>
        <dbReference type="Proteomes" id="UP001217631"/>
    </source>
</evidence>
<proteinExistence type="predicted"/>
<organism evidence="1 2">
    <name type="scientific">Pseudomonas juntendi</name>
    <dbReference type="NCBI Taxonomy" id="2666183"/>
    <lineage>
        <taxon>Bacteria</taxon>
        <taxon>Pseudomonadati</taxon>
        <taxon>Pseudomonadota</taxon>
        <taxon>Gammaproteobacteria</taxon>
        <taxon>Pseudomonadales</taxon>
        <taxon>Pseudomonadaceae</taxon>
        <taxon>Pseudomonas</taxon>
    </lineage>
</organism>
<accession>A0AAJ5RY50</accession>
<evidence type="ECO:0000313" key="1">
    <source>
        <dbReference type="EMBL" id="WEA18659.1"/>
    </source>
</evidence>
<sequence>MVASYGSNLMIFEVNPEVANMLARAAPVRYLLAVSSVDVFLGAIPGLPGAAADLADVRNALFAHGRLQVVGYSVGGEGGSGSSIQCVTQSRSWNSPVKKLLWCDAMKTSHPSEQRTCLSSGGS</sequence>
<gene>
    <name evidence="1" type="ORF">PWA60_15215</name>
</gene>
<name>A0AAJ5RY50_9PSED</name>
<dbReference type="Proteomes" id="UP001217631">
    <property type="component" value="Chromosome"/>
</dbReference>
<dbReference type="EMBL" id="CP118677">
    <property type="protein sequence ID" value="WEA18659.1"/>
    <property type="molecule type" value="Genomic_DNA"/>
</dbReference>
<protein>
    <submittedName>
        <fullName evidence="1">Uncharacterized protein</fullName>
    </submittedName>
</protein>
<dbReference type="AlphaFoldDB" id="A0AAJ5RY50"/>